<dbReference type="InterPro" id="IPR001012">
    <property type="entry name" value="UBX_dom"/>
</dbReference>
<organism evidence="3 4">
    <name type="scientific">Mycena albidolilacea</name>
    <dbReference type="NCBI Taxonomy" id="1033008"/>
    <lineage>
        <taxon>Eukaryota</taxon>
        <taxon>Fungi</taxon>
        <taxon>Dikarya</taxon>
        <taxon>Basidiomycota</taxon>
        <taxon>Agaricomycotina</taxon>
        <taxon>Agaricomycetes</taxon>
        <taxon>Agaricomycetidae</taxon>
        <taxon>Agaricales</taxon>
        <taxon>Marasmiineae</taxon>
        <taxon>Mycenaceae</taxon>
        <taxon>Mycena</taxon>
    </lineage>
</organism>
<evidence type="ECO:0000259" key="2">
    <source>
        <dbReference type="PROSITE" id="PS50033"/>
    </source>
</evidence>
<dbReference type="SUPFAM" id="SSF54236">
    <property type="entry name" value="Ubiquitin-like"/>
    <property type="match status" value="1"/>
</dbReference>
<dbReference type="PANTHER" id="PTHR23333">
    <property type="entry name" value="UBX DOMAIN CONTAINING PROTEIN"/>
    <property type="match status" value="1"/>
</dbReference>
<evidence type="ECO:0000256" key="1">
    <source>
        <dbReference type="SAM" id="MobiDB-lite"/>
    </source>
</evidence>
<name>A0AAD6ZMQ7_9AGAR</name>
<feature type="region of interest" description="Disordered" evidence="1">
    <location>
        <begin position="214"/>
        <end position="263"/>
    </location>
</feature>
<gene>
    <name evidence="3" type="ORF">DFH08DRAFT_1084499</name>
</gene>
<dbReference type="GO" id="GO:0000045">
    <property type="term" value="P:autophagosome assembly"/>
    <property type="evidence" value="ECO:0007669"/>
    <property type="project" value="TreeGrafter"/>
</dbReference>
<dbReference type="AlphaFoldDB" id="A0AAD6ZMQ7"/>
<dbReference type="GO" id="GO:0031468">
    <property type="term" value="P:nuclear membrane reassembly"/>
    <property type="evidence" value="ECO:0007669"/>
    <property type="project" value="TreeGrafter"/>
</dbReference>
<dbReference type="GO" id="GO:0043161">
    <property type="term" value="P:proteasome-mediated ubiquitin-dependent protein catabolic process"/>
    <property type="evidence" value="ECO:0007669"/>
    <property type="project" value="TreeGrafter"/>
</dbReference>
<dbReference type="GO" id="GO:0043130">
    <property type="term" value="F:ubiquitin binding"/>
    <property type="evidence" value="ECO:0007669"/>
    <property type="project" value="TreeGrafter"/>
</dbReference>
<comment type="caution">
    <text evidence="3">The sequence shown here is derived from an EMBL/GenBank/DDBJ whole genome shotgun (WGS) entry which is preliminary data.</text>
</comment>
<feature type="compositionally biased region" description="Basic residues" evidence="1">
    <location>
        <begin position="91"/>
        <end position="106"/>
    </location>
</feature>
<accession>A0AAD6ZMQ7</accession>
<evidence type="ECO:0000313" key="3">
    <source>
        <dbReference type="EMBL" id="KAJ7328393.1"/>
    </source>
</evidence>
<sequence>MSGHNNRDDEEIYFSGGERSGIWATAPGVDLVRELLRKAQEEGASGGEAPESIPGFFSGGGRGWQRERVCPSGKGGGGRRARDPAPDLLARRRHRQGRPAHALRKPRVYAPPSILNVRPGQRVDVQPSASVARAAPAPASSSASINSRFEVDTTQPTTSIQVRLADGTRLIARMNLTYGRRSARRPPRRPPLHHRHHLPTCVLDPAEGACTVKETGSRCEEPKVPPRTISRKYGHPTAQKPSPHSNGSSAVRSMAAHLESLVP</sequence>
<feature type="region of interest" description="Disordered" evidence="1">
    <location>
        <begin position="40"/>
        <end position="106"/>
    </location>
</feature>
<feature type="compositionally biased region" description="Basic and acidic residues" evidence="1">
    <location>
        <begin position="215"/>
        <end position="224"/>
    </location>
</feature>
<protein>
    <recommendedName>
        <fullName evidence="2">UBX domain-containing protein</fullName>
    </recommendedName>
</protein>
<feature type="domain" description="UBX" evidence="2">
    <location>
        <begin position="153"/>
        <end position="175"/>
    </location>
</feature>
<dbReference type="GO" id="GO:0007030">
    <property type="term" value="P:Golgi organization"/>
    <property type="evidence" value="ECO:0007669"/>
    <property type="project" value="TreeGrafter"/>
</dbReference>
<dbReference type="Proteomes" id="UP001218218">
    <property type="component" value="Unassembled WGS sequence"/>
</dbReference>
<dbReference type="Gene3D" id="3.10.20.90">
    <property type="entry name" value="Phosphatidylinositol 3-kinase Catalytic Subunit, Chain A, domain 1"/>
    <property type="match status" value="1"/>
</dbReference>
<dbReference type="GO" id="GO:0061025">
    <property type="term" value="P:membrane fusion"/>
    <property type="evidence" value="ECO:0007669"/>
    <property type="project" value="TreeGrafter"/>
</dbReference>
<keyword evidence="4" id="KW-1185">Reference proteome</keyword>
<reference evidence="3" key="1">
    <citation type="submission" date="2023-03" db="EMBL/GenBank/DDBJ databases">
        <title>Massive genome expansion in bonnet fungi (Mycena s.s.) driven by repeated elements and novel gene families across ecological guilds.</title>
        <authorList>
            <consortium name="Lawrence Berkeley National Laboratory"/>
            <person name="Harder C.B."/>
            <person name="Miyauchi S."/>
            <person name="Viragh M."/>
            <person name="Kuo A."/>
            <person name="Thoen E."/>
            <person name="Andreopoulos B."/>
            <person name="Lu D."/>
            <person name="Skrede I."/>
            <person name="Drula E."/>
            <person name="Henrissat B."/>
            <person name="Morin E."/>
            <person name="Kohler A."/>
            <person name="Barry K."/>
            <person name="LaButti K."/>
            <person name="Morin E."/>
            <person name="Salamov A."/>
            <person name="Lipzen A."/>
            <person name="Mereny Z."/>
            <person name="Hegedus B."/>
            <person name="Baldrian P."/>
            <person name="Stursova M."/>
            <person name="Weitz H."/>
            <person name="Taylor A."/>
            <person name="Grigoriev I.V."/>
            <person name="Nagy L.G."/>
            <person name="Martin F."/>
            <person name="Kauserud H."/>
        </authorList>
    </citation>
    <scope>NUCLEOTIDE SEQUENCE</scope>
    <source>
        <strain evidence="3">CBHHK002</strain>
    </source>
</reference>
<dbReference type="EMBL" id="JARIHO010000039">
    <property type="protein sequence ID" value="KAJ7328393.1"/>
    <property type="molecule type" value="Genomic_DNA"/>
</dbReference>
<evidence type="ECO:0000313" key="4">
    <source>
        <dbReference type="Proteomes" id="UP001218218"/>
    </source>
</evidence>
<dbReference type="GO" id="GO:0005634">
    <property type="term" value="C:nucleus"/>
    <property type="evidence" value="ECO:0007669"/>
    <property type="project" value="TreeGrafter"/>
</dbReference>
<dbReference type="InterPro" id="IPR029071">
    <property type="entry name" value="Ubiquitin-like_domsf"/>
</dbReference>
<proteinExistence type="predicted"/>
<dbReference type="GO" id="GO:0005829">
    <property type="term" value="C:cytosol"/>
    <property type="evidence" value="ECO:0007669"/>
    <property type="project" value="TreeGrafter"/>
</dbReference>
<dbReference type="PANTHER" id="PTHR23333:SF20">
    <property type="entry name" value="NSFL1 COFACTOR P47"/>
    <property type="match status" value="1"/>
</dbReference>
<feature type="compositionally biased region" description="Polar residues" evidence="1">
    <location>
        <begin position="239"/>
        <end position="251"/>
    </location>
</feature>
<dbReference type="PROSITE" id="PS50033">
    <property type="entry name" value="UBX"/>
    <property type="match status" value="1"/>
</dbReference>